<evidence type="ECO:0000313" key="2">
    <source>
        <dbReference type="Proteomes" id="UP001138540"/>
    </source>
</evidence>
<accession>A0ABR6NF78</accession>
<comment type="caution">
    <text evidence="1">The sequence shown here is derived from an EMBL/GenBank/DDBJ whole genome shotgun (WGS) entry which is preliminary data.</text>
</comment>
<gene>
    <name evidence="1" type="ORF">HNP60_001907</name>
</gene>
<evidence type="ECO:0000313" key="1">
    <source>
        <dbReference type="EMBL" id="MBB5985933.1"/>
    </source>
</evidence>
<dbReference type="Proteomes" id="UP001138540">
    <property type="component" value="Unassembled WGS sequence"/>
</dbReference>
<dbReference type="InterPro" id="IPR057378">
    <property type="entry name" value="Pre_tape_measure"/>
</dbReference>
<evidence type="ECO:0008006" key="3">
    <source>
        <dbReference type="Google" id="ProtNLM"/>
    </source>
</evidence>
<keyword evidence="2" id="KW-1185">Reference proteome</keyword>
<dbReference type="RefSeq" id="WP_184152874.1">
    <property type="nucleotide sequence ID" value="NZ_JACHKA010000001.1"/>
</dbReference>
<name>A0ABR6NF78_9SPHN</name>
<organism evidence="1 2">
    <name type="scientific">Sphingobium lignivorans</name>
    <dbReference type="NCBI Taxonomy" id="2735886"/>
    <lineage>
        <taxon>Bacteria</taxon>
        <taxon>Pseudomonadati</taxon>
        <taxon>Pseudomonadota</taxon>
        <taxon>Alphaproteobacteria</taxon>
        <taxon>Sphingomonadales</taxon>
        <taxon>Sphingomonadaceae</taxon>
        <taxon>Sphingobium</taxon>
    </lineage>
</organism>
<dbReference type="Pfam" id="PF23789">
    <property type="entry name" value="Pre_tape_measure"/>
    <property type="match status" value="1"/>
</dbReference>
<reference evidence="1 2" key="1">
    <citation type="submission" date="2020-08" db="EMBL/GenBank/DDBJ databases">
        <title>Exploring microbial biodiversity for novel pathways involved in the catabolism of aromatic compounds derived from lignin.</title>
        <authorList>
            <person name="Elkins J."/>
        </authorList>
    </citation>
    <scope>NUCLEOTIDE SEQUENCE [LARGE SCALE GENOMIC DNA]</scope>
    <source>
        <strain evidence="1 2">B1D3A</strain>
    </source>
</reference>
<sequence length="160" mass="16947">MTSSLRKISNPIPTMAVPVSDEESFTVRGVGPNDIMHVYYRHVGAISTAFDKLADRYRQIGEVGQTDVSALIAGIVEDAPTVVAEIIAIASGSDPTAEAEFEEDVKLALSLSFGTTVSALEKIGQLTFTTEMPAGKFFALIARMVPARLGETAAPSDDAN</sequence>
<proteinExistence type="predicted"/>
<dbReference type="EMBL" id="JACHKA010000001">
    <property type="protein sequence ID" value="MBB5985933.1"/>
    <property type="molecule type" value="Genomic_DNA"/>
</dbReference>
<protein>
    <recommendedName>
        <fullName evidence="3">Tail assembly chaperone</fullName>
    </recommendedName>
</protein>